<proteinExistence type="predicted"/>
<protein>
    <submittedName>
        <fullName evidence="1">Gp37Gp68 family protein</fullName>
    </submittedName>
</protein>
<sequence length="332" mass="37310">MGENSKIEWCAHTFNPWIGCTKISPACDNCYAAAWDARWGNSWGPHVRRRTSAANWRKPLAWDKAAAAAGERYRVFCASLADVFDNDRSITSGWRGDLWHLFHRTPNLDWLLLTKRTQNIARYLRPEEYGDLPKWGDGWPNVWLGTTVENQEEADRRIPQLLAMPAAVRFVSAEPLLGPVDLAPHLCPKQWSCDFCAESGGGSARGTIPKLDWVIVGGESGPRARPMHPDWVRSLRDQCQAAGVAFFFKQWGEWGPPKPYPIPAQPGGMTMFTVATSSDSKRVGAKVWRVGRGLERQSEFMDRKGKRAAGRMLDGRTWDGMPEVMREGRADA</sequence>
<dbReference type="Proteomes" id="UP000064912">
    <property type="component" value="Chromosome"/>
</dbReference>
<dbReference type="KEGG" id="rsu:NHU_01651"/>
<evidence type="ECO:0000313" key="1">
    <source>
        <dbReference type="EMBL" id="BAQ68808.1"/>
    </source>
</evidence>
<evidence type="ECO:0000313" key="2">
    <source>
        <dbReference type="Proteomes" id="UP000064912"/>
    </source>
</evidence>
<gene>
    <name evidence="1" type="ORF">NHU_01651</name>
</gene>
<accession>A0A0D6B0X0</accession>
<dbReference type="Pfam" id="PF07505">
    <property type="entry name" value="DUF5131"/>
    <property type="match status" value="1"/>
</dbReference>
<dbReference type="EMBL" id="AP014800">
    <property type="protein sequence ID" value="BAQ68808.1"/>
    <property type="molecule type" value="Genomic_DNA"/>
</dbReference>
<dbReference type="PATRIC" id="fig|35806.4.peg.1707"/>
<dbReference type="AlphaFoldDB" id="A0A0D6B0X0"/>
<dbReference type="InterPro" id="IPR011101">
    <property type="entry name" value="DUF5131"/>
</dbReference>
<name>A0A0D6B0X0_RHOSU</name>
<organism evidence="1 2">
    <name type="scientific">Rhodovulum sulfidophilum</name>
    <name type="common">Rhodobacter sulfidophilus</name>
    <dbReference type="NCBI Taxonomy" id="35806"/>
    <lineage>
        <taxon>Bacteria</taxon>
        <taxon>Pseudomonadati</taxon>
        <taxon>Pseudomonadota</taxon>
        <taxon>Alphaproteobacteria</taxon>
        <taxon>Rhodobacterales</taxon>
        <taxon>Paracoccaceae</taxon>
        <taxon>Rhodovulum</taxon>
    </lineage>
</organism>
<reference evidence="1 2" key="1">
    <citation type="submission" date="2015-02" db="EMBL/GenBank/DDBJ databases">
        <title>Genome sequene of Rhodovulum sulfidophilum DSM 2351.</title>
        <authorList>
            <person name="Nagao N."/>
        </authorList>
    </citation>
    <scope>NUCLEOTIDE SEQUENCE [LARGE SCALE GENOMIC DNA]</scope>
    <source>
        <strain evidence="1 2">DSM 2351</strain>
    </source>
</reference>